<evidence type="ECO:0000256" key="4">
    <source>
        <dbReference type="ARBA" id="ARBA00020836"/>
    </source>
</evidence>
<evidence type="ECO:0000256" key="7">
    <source>
        <dbReference type="ARBA" id="ARBA00023242"/>
    </source>
</evidence>
<comment type="subcellular location">
    <subcellularLocation>
        <location evidence="1">Nucleus</location>
    </subcellularLocation>
</comment>
<dbReference type="CDD" id="cd22932">
    <property type="entry name" value="HFD_TAF6L"/>
    <property type="match status" value="1"/>
</dbReference>
<evidence type="ECO:0000313" key="10">
    <source>
        <dbReference type="Proteomes" id="UP000549394"/>
    </source>
</evidence>
<proteinExistence type="inferred from homology"/>
<keyword evidence="5" id="KW-0805">Transcription regulation</keyword>
<dbReference type="SUPFAM" id="SSF47113">
    <property type="entry name" value="Histone-fold"/>
    <property type="match status" value="1"/>
</dbReference>
<evidence type="ECO:0000256" key="3">
    <source>
        <dbReference type="ARBA" id="ARBA00011538"/>
    </source>
</evidence>
<comment type="subunit">
    <text evidence="3">The nucleosome is a histone octamer containing two molecules each of H2A, H2B, H3 and H4 assembled in one H3-H4 heterotetramer and two H2A-H2B heterodimers. The octamer wraps approximately 147 bp of DNA.</text>
</comment>
<reference evidence="9 10" key="1">
    <citation type="submission" date="2020-08" db="EMBL/GenBank/DDBJ databases">
        <authorList>
            <person name="Hejnol A."/>
        </authorList>
    </citation>
    <scope>NUCLEOTIDE SEQUENCE [LARGE SCALE GENOMIC DNA]</scope>
</reference>
<evidence type="ECO:0000256" key="6">
    <source>
        <dbReference type="ARBA" id="ARBA00023163"/>
    </source>
</evidence>
<gene>
    <name evidence="9" type="ORF">DGYR_LOCUS536</name>
</gene>
<dbReference type="Proteomes" id="UP000549394">
    <property type="component" value="Unassembled WGS sequence"/>
</dbReference>
<dbReference type="SMART" id="SM00803">
    <property type="entry name" value="TAF"/>
    <property type="match status" value="1"/>
</dbReference>
<evidence type="ECO:0000313" key="9">
    <source>
        <dbReference type="EMBL" id="CAD5111213.1"/>
    </source>
</evidence>
<dbReference type="GO" id="GO:0051123">
    <property type="term" value="P:RNA polymerase II preinitiation complex assembly"/>
    <property type="evidence" value="ECO:0007669"/>
    <property type="project" value="TreeGrafter"/>
</dbReference>
<name>A0A7I8V672_9ANNE</name>
<dbReference type="EMBL" id="CAJFCJ010000001">
    <property type="protein sequence ID" value="CAD5111213.1"/>
    <property type="molecule type" value="Genomic_DNA"/>
</dbReference>
<dbReference type="InterPro" id="IPR009072">
    <property type="entry name" value="Histone-fold"/>
</dbReference>
<evidence type="ECO:0000256" key="5">
    <source>
        <dbReference type="ARBA" id="ARBA00023015"/>
    </source>
</evidence>
<dbReference type="GO" id="GO:0016251">
    <property type="term" value="F:RNA polymerase II general transcription initiation factor activity"/>
    <property type="evidence" value="ECO:0007669"/>
    <property type="project" value="InterPro"/>
</dbReference>
<dbReference type="PANTHER" id="PTHR10221">
    <property type="entry name" value="TRANSCRIPTION INITIATION FACTOR TFIID SUBUNIT 6"/>
    <property type="match status" value="1"/>
</dbReference>
<keyword evidence="10" id="KW-1185">Reference proteome</keyword>
<feature type="domain" description="TATA box binding protein associated factor (TAF) histone-like fold" evidence="8">
    <location>
        <begin position="16"/>
        <end position="80"/>
    </location>
</feature>
<dbReference type="PANTHER" id="PTHR10221:SF22">
    <property type="entry name" value="TAF6-LIKE RNA POLYMERASE II P300_CBP-ASSOCIATED FACTOR-ASSOCIATED FACTOR 65 KDA SUBUNIT 6L"/>
    <property type="match status" value="1"/>
</dbReference>
<dbReference type="InterPro" id="IPR004823">
    <property type="entry name" value="TAF_TATA-bd_Histone-like_dom"/>
</dbReference>
<dbReference type="OrthoDB" id="6621890at2759"/>
<sequence>MDERSDKGDESEQRYAIIPRRTVRLFAESSGFDTLSKDLLSSLAIDVTYRLQEVLKTAAQYMRHERSGKLTGEHFNKALKVMNIEPILGHEPHDDLEFAQTFDGNLFFSKETEVNLTSVIESVSSVEEPASKRWVELKQKIDVKPSKNKGNHYYQYYQQIVQILYSDSEGLFEAVCKDLQTNRNLAPLIPYFSTLVKQTAEVFINIAADSVFGRTEINNNTQYSQEFAILVLAKIITYCEEYFPEKKVIVNERITNILDDFTVPLYVHYSTIKLLIALGVQAMEDLLLCRFRRYLSQMENIKESLISQSDILQFSYLDTAVLEAATVIYENRVLRLNNGKLTNARYSPLLNSAPKNSPFTSVFELYKLFTSHFGDRFGLKTALKLNSISSKSNEFEVREKLGEEVSTKCGEELLSTFLRDETPQVEESQNASDSEIDSDIAKKRDFKKKKLKKLEAKKRGWVAPKKFPYVYKKLTKRKRVF</sequence>
<keyword evidence="6" id="KW-0804">Transcription</keyword>
<dbReference type="GO" id="GO:0046695">
    <property type="term" value="C:SLIK (SAGA-like) complex"/>
    <property type="evidence" value="ECO:0007669"/>
    <property type="project" value="InterPro"/>
</dbReference>
<dbReference type="GO" id="GO:0046982">
    <property type="term" value="F:protein heterodimerization activity"/>
    <property type="evidence" value="ECO:0007669"/>
    <property type="project" value="InterPro"/>
</dbReference>
<dbReference type="GO" id="GO:0003713">
    <property type="term" value="F:transcription coactivator activity"/>
    <property type="evidence" value="ECO:0007669"/>
    <property type="project" value="TreeGrafter"/>
</dbReference>
<dbReference type="Gene3D" id="1.10.20.10">
    <property type="entry name" value="Histone, subunit A"/>
    <property type="match status" value="1"/>
</dbReference>
<dbReference type="GO" id="GO:0005669">
    <property type="term" value="C:transcription factor TFIID complex"/>
    <property type="evidence" value="ECO:0007669"/>
    <property type="project" value="InterPro"/>
</dbReference>
<evidence type="ECO:0000256" key="2">
    <source>
        <dbReference type="ARBA" id="ARBA00007688"/>
    </source>
</evidence>
<dbReference type="AlphaFoldDB" id="A0A7I8V672"/>
<evidence type="ECO:0000256" key="1">
    <source>
        <dbReference type="ARBA" id="ARBA00004123"/>
    </source>
</evidence>
<dbReference type="GO" id="GO:0000124">
    <property type="term" value="C:SAGA complex"/>
    <property type="evidence" value="ECO:0007669"/>
    <property type="project" value="InterPro"/>
</dbReference>
<accession>A0A7I8V672</accession>
<protein>
    <recommendedName>
        <fullName evidence="4">Histone H4</fullName>
    </recommendedName>
</protein>
<organism evidence="9 10">
    <name type="scientific">Dimorphilus gyrociliatus</name>
    <dbReference type="NCBI Taxonomy" id="2664684"/>
    <lineage>
        <taxon>Eukaryota</taxon>
        <taxon>Metazoa</taxon>
        <taxon>Spiralia</taxon>
        <taxon>Lophotrochozoa</taxon>
        <taxon>Annelida</taxon>
        <taxon>Polychaeta</taxon>
        <taxon>Polychaeta incertae sedis</taxon>
        <taxon>Dinophilidae</taxon>
        <taxon>Dimorphilus</taxon>
    </lineage>
</organism>
<keyword evidence="7" id="KW-0539">Nucleus</keyword>
<dbReference type="InterPro" id="IPR037796">
    <property type="entry name" value="TAF6"/>
</dbReference>
<comment type="similarity">
    <text evidence="2">Belongs to the TAF6 family.</text>
</comment>
<comment type="caution">
    <text evidence="9">The sequence shown here is derived from an EMBL/GenBank/DDBJ whole genome shotgun (WGS) entry which is preliminary data.</text>
</comment>
<evidence type="ECO:0000259" key="8">
    <source>
        <dbReference type="SMART" id="SM00803"/>
    </source>
</evidence>
<dbReference type="Pfam" id="PF02969">
    <property type="entry name" value="TAF"/>
    <property type="match status" value="1"/>
</dbReference>